<evidence type="ECO:0000313" key="2">
    <source>
        <dbReference type="Proteomes" id="UP000001058"/>
    </source>
</evidence>
<reference evidence="1 2" key="1">
    <citation type="journal article" date="2010" name="Science">
        <title>Genomic analysis of organismal complexity in the multicellular green alga Volvox carteri.</title>
        <authorList>
            <person name="Prochnik S.E."/>
            <person name="Umen J."/>
            <person name="Nedelcu A.M."/>
            <person name="Hallmann A."/>
            <person name="Miller S.M."/>
            <person name="Nishii I."/>
            <person name="Ferris P."/>
            <person name="Kuo A."/>
            <person name="Mitros T."/>
            <person name="Fritz-Laylin L.K."/>
            <person name="Hellsten U."/>
            <person name="Chapman J."/>
            <person name="Simakov O."/>
            <person name="Rensing S.A."/>
            <person name="Terry A."/>
            <person name="Pangilinan J."/>
            <person name="Kapitonov V."/>
            <person name="Jurka J."/>
            <person name="Salamov A."/>
            <person name="Shapiro H."/>
            <person name="Schmutz J."/>
            <person name="Grimwood J."/>
            <person name="Lindquist E."/>
            <person name="Lucas S."/>
            <person name="Grigoriev I.V."/>
            <person name="Schmitt R."/>
            <person name="Kirk D."/>
            <person name="Rokhsar D.S."/>
        </authorList>
    </citation>
    <scope>NUCLEOTIDE SEQUENCE [LARGE SCALE GENOMIC DNA]</scope>
    <source>
        <strain evidence="2">f. Nagariensis / Eve</strain>
    </source>
</reference>
<gene>
    <name evidence="1" type="ORF">VOLCADRAFT_100760</name>
</gene>
<accession>D8UKY8</accession>
<sequence length="133" mass="14743">MRTPRPAAQRPALKSREHGLDTYVRKIHGRAKFDRELKRLDYHAQNVKPLAGRVKGLNIRLLGLLSAAFISSGHGQCTPHCRQDCGVHTTILRHAPLHGEPLSPPYGSSWPRSLWSPYEAAMAAASCFTRNPG</sequence>
<organism evidence="2">
    <name type="scientific">Volvox carteri f. nagariensis</name>
    <dbReference type="NCBI Taxonomy" id="3068"/>
    <lineage>
        <taxon>Eukaryota</taxon>
        <taxon>Viridiplantae</taxon>
        <taxon>Chlorophyta</taxon>
        <taxon>core chlorophytes</taxon>
        <taxon>Chlorophyceae</taxon>
        <taxon>CS clade</taxon>
        <taxon>Chlamydomonadales</taxon>
        <taxon>Volvocaceae</taxon>
        <taxon>Volvox</taxon>
    </lineage>
</organism>
<name>D8UKY8_VOLCA</name>
<dbReference type="GeneID" id="9626373"/>
<keyword evidence="2" id="KW-1185">Reference proteome</keyword>
<dbReference type="RefSeq" id="XP_002959321.1">
    <property type="nucleotide sequence ID" value="XM_002959275.1"/>
</dbReference>
<dbReference type="EMBL" id="GL378472">
    <property type="protein sequence ID" value="EFJ39614.1"/>
    <property type="molecule type" value="Genomic_DNA"/>
</dbReference>
<dbReference type="InParanoid" id="D8UKY8"/>
<proteinExistence type="predicted"/>
<protein>
    <submittedName>
        <fullName evidence="1">Uncharacterized protein</fullName>
    </submittedName>
</protein>
<evidence type="ECO:0000313" key="1">
    <source>
        <dbReference type="EMBL" id="EFJ39614.1"/>
    </source>
</evidence>
<dbReference type="Proteomes" id="UP000001058">
    <property type="component" value="Unassembled WGS sequence"/>
</dbReference>
<dbReference type="KEGG" id="vcn:VOLCADRAFT_100760"/>
<dbReference type="AlphaFoldDB" id="D8UKY8"/>